<dbReference type="GO" id="GO:0005886">
    <property type="term" value="C:plasma membrane"/>
    <property type="evidence" value="ECO:0007669"/>
    <property type="project" value="UniProtKB-SubCell"/>
</dbReference>
<dbReference type="PRINTS" id="PR00245">
    <property type="entry name" value="OLFACTORYR"/>
</dbReference>
<evidence type="ECO:0000256" key="6">
    <source>
        <dbReference type="ARBA" id="ARBA00022692"/>
    </source>
</evidence>
<evidence type="ECO:0000256" key="1">
    <source>
        <dbReference type="ARBA" id="ARBA00002936"/>
    </source>
</evidence>
<evidence type="ECO:0000256" key="5">
    <source>
        <dbReference type="ARBA" id="ARBA00022606"/>
    </source>
</evidence>
<evidence type="ECO:0000256" key="2">
    <source>
        <dbReference type="ARBA" id="ARBA00003929"/>
    </source>
</evidence>
<feature type="transmembrane region" description="Helical" evidence="13">
    <location>
        <begin position="344"/>
        <end position="368"/>
    </location>
</feature>
<reference evidence="15" key="1">
    <citation type="journal article" date="2021" name="Evol. Appl.">
        <title>The genome of the Pyrenean desman and the effects of bottlenecks and inbreeding on the genomic landscape of an endangered species.</title>
        <authorList>
            <person name="Escoda L."/>
            <person name="Castresana J."/>
        </authorList>
    </citation>
    <scope>NUCLEOTIDE SEQUENCE</scope>
    <source>
        <strain evidence="15">IBE-C5619</strain>
    </source>
</reference>
<feature type="non-terminal residue" evidence="15">
    <location>
        <position position="532"/>
    </location>
</feature>
<dbReference type="InterPro" id="IPR000276">
    <property type="entry name" value="GPCR_Rhodpsn"/>
</dbReference>
<evidence type="ECO:0000256" key="11">
    <source>
        <dbReference type="ARBA" id="ARBA00023224"/>
    </source>
</evidence>
<sequence length="532" mass="60530">ILIIGHMDRINETFILEFQLLGLSGYPKTEIIYFVLILTMYLVILIGNGVLIMASIFDSRLHTPMYFFLGNLSFLDICYTSSSVPSTLVSLISKKRNISFSGCTVQMFFGFAMGSTECLLLGMMAFDRYVAICNPLRYPIIMSKVVYVLMASVSWLSGGINSIVQTSLAMRLPFCGNNIINHFTCEILAVLKLACADISLNIITMVISNMAFLVLPLLVIFFSYMFILYTILRMNSATGRHKAFSTCSSHLTVVIIFYGTIFFMYAKPKSQEHGGDNWETSDKLISLFYGVVTPMLNPIIYSLRNKDVKAAVKYLLNRKPNKQNICDRIHSLELSGYHKLEISFFTLILFMYLVTLIGNGVLIMASIFDSCLHTPMQPLFLGYLLHILLCSLNLGKLNVKEEKYFLLWTYSADVLWVCNGVHRVFAPRHDGFYYYVAICNSLIPYHYEQDGVCTDGFCVMALQWNQLNCADISFTRLPFCGNNKLKKYFIDHFTCETLAVPNLTCADIALIIITMVISNMHPWFFHCWSFSF</sequence>
<feature type="transmembrane region" description="Helical" evidence="13">
    <location>
        <begin position="210"/>
        <end position="232"/>
    </location>
</feature>
<dbReference type="CDD" id="cd15430">
    <property type="entry name" value="7tmA_OR13-like"/>
    <property type="match status" value="1"/>
</dbReference>
<protein>
    <submittedName>
        <fullName evidence="15">Olfactory receptor 13C3</fullName>
    </submittedName>
</protein>
<feature type="transmembrane region" description="Helical" evidence="13">
    <location>
        <begin position="380"/>
        <end position="399"/>
    </location>
</feature>
<evidence type="ECO:0000256" key="8">
    <source>
        <dbReference type="ARBA" id="ARBA00022989"/>
    </source>
</evidence>
<feature type="transmembrane region" description="Helical" evidence="13">
    <location>
        <begin position="244"/>
        <end position="265"/>
    </location>
</feature>
<feature type="domain" description="G-protein coupled receptors family 1 profile" evidence="14">
    <location>
        <begin position="47"/>
        <end position="301"/>
    </location>
</feature>
<evidence type="ECO:0000313" key="16">
    <source>
        <dbReference type="Proteomes" id="UP000700334"/>
    </source>
</evidence>
<evidence type="ECO:0000256" key="3">
    <source>
        <dbReference type="ARBA" id="ARBA00004651"/>
    </source>
</evidence>
<dbReference type="InterPro" id="IPR000725">
    <property type="entry name" value="Olfact_rcpt"/>
</dbReference>
<dbReference type="PROSITE" id="PS50262">
    <property type="entry name" value="G_PROTEIN_RECEP_F1_2"/>
    <property type="match status" value="1"/>
</dbReference>
<keyword evidence="12 15" id="KW-0675">Receptor</keyword>
<dbReference type="Pfam" id="PF13853">
    <property type="entry name" value="7tm_4"/>
    <property type="match status" value="1"/>
</dbReference>
<dbReference type="SUPFAM" id="SSF81321">
    <property type="entry name" value="Family A G protein-coupled receptor-like"/>
    <property type="match status" value="1"/>
</dbReference>
<evidence type="ECO:0000259" key="14">
    <source>
        <dbReference type="PROSITE" id="PS50262"/>
    </source>
</evidence>
<evidence type="ECO:0000256" key="10">
    <source>
        <dbReference type="ARBA" id="ARBA00023136"/>
    </source>
</evidence>
<organism evidence="15 16">
    <name type="scientific">Galemys pyrenaicus</name>
    <name type="common">Iberian desman</name>
    <name type="synonym">Pyrenean desman</name>
    <dbReference type="NCBI Taxonomy" id="202257"/>
    <lineage>
        <taxon>Eukaryota</taxon>
        <taxon>Metazoa</taxon>
        <taxon>Chordata</taxon>
        <taxon>Craniata</taxon>
        <taxon>Vertebrata</taxon>
        <taxon>Euteleostomi</taxon>
        <taxon>Mammalia</taxon>
        <taxon>Eutheria</taxon>
        <taxon>Laurasiatheria</taxon>
        <taxon>Eulipotyphla</taxon>
        <taxon>Talpidae</taxon>
        <taxon>Galemys</taxon>
    </lineage>
</organism>
<keyword evidence="8 13" id="KW-1133">Transmembrane helix</keyword>
<evidence type="ECO:0000313" key="15">
    <source>
        <dbReference type="EMBL" id="KAG8508605.1"/>
    </source>
</evidence>
<feature type="transmembrane region" description="Helical" evidence="13">
    <location>
        <begin position="98"/>
        <end position="124"/>
    </location>
</feature>
<keyword evidence="11 12" id="KW-0807">Transducer</keyword>
<comment type="similarity">
    <text evidence="12">Belongs to the G-protein coupled receptor 1 family.</text>
</comment>
<name>A0A8J5ZZ71_GALPY</name>
<dbReference type="Proteomes" id="UP000700334">
    <property type="component" value="Unassembled WGS sequence"/>
</dbReference>
<comment type="function">
    <text evidence="2">Putative odorant or sperm cell receptor.</text>
</comment>
<dbReference type="PANTHER" id="PTHR26453">
    <property type="entry name" value="OLFACTORY RECEPTOR"/>
    <property type="match status" value="1"/>
</dbReference>
<keyword evidence="9 12" id="KW-0297">G-protein coupled receptor</keyword>
<feature type="transmembrane region" description="Helical" evidence="13">
    <location>
        <begin position="66"/>
        <end position="92"/>
    </location>
</feature>
<keyword evidence="10 13" id="KW-0472">Membrane</keyword>
<dbReference type="AlphaFoldDB" id="A0A8J5ZZ71"/>
<evidence type="ECO:0000256" key="13">
    <source>
        <dbReference type="SAM" id="Phobius"/>
    </source>
</evidence>
<dbReference type="GO" id="GO:0005654">
    <property type="term" value="C:nucleoplasm"/>
    <property type="evidence" value="ECO:0007669"/>
    <property type="project" value="UniProtKB-ARBA"/>
</dbReference>
<proteinExistence type="inferred from homology"/>
<comment type="subcellular location">
    <subcellularLocation>
        <location evidence="3">Cell membrane</location>
        <topology evidence="3">Multi-pass membrane protein</topology>
    </subcellularLocation>
</comment>
<keyword evidence="5" id="KW-0716">Sensory transduction</keyword>
<evidence type="ECO:0000256" key="12">
    <source>
        <dbReference type="RuleBase" id="RU000688"/>
    </source>
</evidence>
<keyword evidence="6 12" id="KW-0812">Transmembrane</keyword>
<accession>A0A8J5ZZ71</accession>
<gene>
    <name evidence="15" type="ORF">J0S82_020656</name>
</gene>
<evidence type="ECO:0000256" key="7">
    <source>
        <dbReference type="ARBA" id="ARBA00022725"/>
    </source>
</evidence>
<comment type="caution">
    <text evidence="15">The sequence shown here is derived from an EMBL/GenBank/DDBJ whole genome shotgun (WGS) entry which is preliminary data.</text>
</comment>
<keyword evidence="16" id="KW-1185">Reference proteome</keyword>
<dbReference type="PRINTS" id="PR00237">
    <property type="entry name" value="GPCRRHODOPSN"/>
</dbReference>
<feature type="non-terminal residue" evidence="15">
    <location>
        <position position="1"/>
    </location>
</feature>
<dbReference type="PROSITE" id="PS00237">
    <property type="entry name" value="G_PROTEIN_RECEP_F1_1"/>
    <property type="match status" value="1"/>
</dbReference>
<comment type="function">
    <text evidence="1">Odorant receptor.</text>
</comment>
<dbReference type="FunFam" id="1.20.1070.10:FF:000501">
    <property type="entry name" value="Olfactory receptor"/>
    <property type="match status" value="1"/>
</dbReference>
<dbReference type="InterPro" id="IPR017452">
    <property type="entry name" value="GPCR_Rhodpsn_7TM"/>
</dbReference>
<dbReference type="OrthoDB" id="6144223at2759"/>
<dbReference type="EMBL" id="JAGFMF010012011">
    <property type="protein sequence ID" value="KAG8508605.1"/>
    <property type="molecule type" value="Genomic_DNA"/>
</dbReference>
<dbReference type="GO" id="GO:0004930">
    <property type="term" value="F:G protein-coupled receptor activity"/>
    <property type="evidence" value="ECO:0007669"/>
    <property type="project" value="UniProtKB-KW"/>
</dbReference>
<evidence type="ECO:0000256" key="9">
    <source>
        <dbReference type="ARBA" id="ARBA00023040"/>
    </source>
</evidence>
<dbReference type="Gene3D" id="1.20.1070.10">
    <property type="entry name" value="Rhodopsin 7-helix transmembrane proteins"/>
    <property type="match status" value="1"/>
</dbReference>
<keyword evidence="4" id="KW-1003">Cell membrane</keyword>
<keyword evidence="7" id="KW-0552">Olfaction</keyword>
<feature type="transmembrane region" description="Helical" evidence="13">
    <location>
        <begin position="31"/>
        <end position="54"/>
    </location>
</feature>
<feature type="transmembrane region" description="Helical" evidence="13">
    <location>
        <begin position="285"/>
        <end position="303"/>
    </location>
</feature>
<evidence type="ECO:0000256" key="4">
    <source>
        <dbReference type="ARBA" id="ARBA00022475"/>
    </source>
</evidence>
<feature type="transmembrane region" description="Helical" evidence="13">
    <location>
        <begin position="145"/>
        <end position="164"/>
    </location>
</feature>
<dbReference type="GO" id="GO:0004984">
    <property type="term" value="F:olfactory receptor activity"/>
    <property type="evidence" value="ECO:0007669"/>
    <property type="project" value="InterPro"/>
</dbReference>